<dbReference type="GO" id="GO:0003676">
    <property type="term" value="F:nucleic acid binding"/>
    <property type="evidence" value="ECO:0007669"/>
    <property type="project" value="InterPro"/>
</dbReference>
<gene>
    <name evidence="8" type="ORF">Tci_044100</name>
</gene>
<evidence type="ECO:0008006" key="9">
    <source>
        <dbReference type="Google" id="ProtNLM"/>
    </source>
</evidence>
<feature type="compositionally biased region" description="Basic residues" evidence="5">
    <location>
        <begin position="1159"/>
        <end position="1168"/>
    </location>
</feature>
<dbReference type="Pfam" id="PF14223">
    <property type="entry name" value="Retrotran_gag_2"/>
    <property type="match status" value="1"/>
</dbReference>
<dbReference type="InterPro" id="IPR036397">
    <property type="entry name" value="RNaseH_sf"/>
</dbReference>
<proteinExistence type="predicted"/>
<evidence type="ECO:0000256" key="4">
    <source>
        <dbReference type="SAM" id="Coils"/>
    </source>
</evidence>
<accession>A0A6L2MH89</accession>
<feature type="compositionally biased region" description="Polar residues" evidence="5">
    <location>
        <begin position="387"/>
        <end position="396"/>
    </location>
</feature>
<keyword evidence="1" id="KW-0479">Metal-binding</keyword>
<name>A0A6L2MH89_TANCI</name>
<protein>
    <recommendedName>
        <fullName evidence="9">CCHC-type domain-containing protein</fullName>
    </recommendedName>
</protein>
<dbReference type="InterPro" id="IPR036875">
    <property type="entry name" value="Znf_CCHC_sf"/>
</dbReference>
<evidence type="ECO:0000256" key="5">
    <source>
        <dbReference type="SAM" id="MobiDB-lite"/>
    </source>
</evidence>
<dbReference type="InterPro" id="IPR039537">
    <property type="entry name" value="Retrotran_Ty1/copia-like"/>
</dbReference>
<dbReference type="Pfam" id="PF07727">
    <property type="entry name" value="RVT_2"/>
    <property type="match status" value="1"/>
</dbReference>
<dbReference type="InterPro" id="IPR001584">
    <property type="entry name" value="Integrase_cat-core"/>
</dbReference>
<feature type="domain" description="CCHC-type" evidence="6">
    <location>
        <begin position="264"/>
        <end position="278"/>
    </location>
</feature>
<dbReference type="InterPro" id="IPR001878">
    <property type="entry name" value="Znf_CCHC"/>
</dbReference>
<evidence type="ECO:0000256" key="2">
    <source>
        <dbReference type="ARBA" id="ARBA00022801"/>
    </source>
</evidence>
<dbReference type="SUPFAM" id="SSF57756">
    <property type="entry name" value="Retrovirus zinc finger-like domains"/>
    <property type="match status" value="1"/>
</dbReference>
<keyword evidence="4" id="KW-0175">Coiled coil</keyword>
<feature type="compositionally biased region" description="Basic and acidic residues" evidence="5">
    <location>
        <begin position="1374"/>
        <end position="1387"/>
    </location>
</feature>
<dbReference type="PROSITE" id="PS50994">
    <property type="entry name" value="INTEGRASE"/>
    <property type="match status" value="1"/>
</dbReference>
<dbReference type="PANTHER" id="PTHR42648">
    <property type="entry name" value="TRANSPOSASE, PUTATIVE-RELATED"/>
    <property type="match status" value="1"/>
</dbReference>
<dbReference type="InterPro" id="IPR012337">
    <property type="entry name" value="RNaseH-like_sf"/>
</dbReference>
<feature type="region of interest" description="Disordered" evidence="5">
    <location>
        <begin position="1467"/>
        <end position="1523"/>
    </location>
</feature>
<keyword evidence="3" id="KW-0863">Zinc-finger</keyword>
<feature type="region of interest" description="Disordered" evidence="5">
    <location>
        <begin position="1156"/>
        <end position="1178"/>
    </location>
</feature>
<keyword evidence="2" id="KW-0378">Hydrolase</keyword>
<evidence type="ECO:0000256" key="3">
    <source>
        <dbReference type="PROSITE-ProRule" id="PRU00047"/>
    </source>
</evidence>
<dbReference type="PROSITE" id="PS50158">
    <property type="entry name" value="ZF_CCHC"/>
    <property type="match status" value="1"/>
</dbReference>
<comment type="caution">
    <text evidence="8">The sequence shown here is derived from an EMBL/GenBank/DDBJ whole genome shotgun (WGS) entry which is preliminary data.</text>
</comment>
<reference evidence="8" key="1">
    <citation type="journal article" date="2019" name="Sci. Rep.">
        <title>Draft genome of Tanacetum cinerariifolium, the natural source of mosquito coil.</title>
        <authorList>
            <person name="Yamashiro T."/>
            <person name="Shiraishi A."/>
            <person name="Satake H."/>
            <person name="Nakayama K."/>
        </authorList>
    </citation>
    <scope>NUCLEOTIDE SEQUENCE</scope>
</reference>
<dbReference type="InterPro" id="IPR013103">
    <property type="entry name" value="RVT_2"/>
</dbReference>
<dbReference type="PANTHER" id="PTHR42648:SF32">
    <property type="entry name" value="RIBONUCLEASE H-LIKE DOMAIN, GAG-PRE-INTEGRASE DOMAIN PROTEIN-RELATED"/>
    <property type="match status" value="1"/>
</dbReference>
<dbReference type="GO" id="GO:0008270">
    <property type="term" value="F:zinc ion binding"/>
    <property type="evidence" value="ECO:0007669"/>
    <property type="project" value="UniProtKB-KW"/>
</dbReference>
<dbReference type="Gene3D" id="3.30.420.10">
    <property type="entry name" value="Ribonuclease H-like superfamily/Ribonuclease H"/>
    <property type="match status" value="1"/>
</dbReference>
<feature type="domain" description="Integrase catalytic" evidence="7">
    <location>
        <begin position="605"/>
        <end position="679"/>
    </location>
</feature>
<feature type="coiled-coil region" evidence="4">
    <location>
        <begin position="306"/>
        <end position="333"/>
    </location>
</feature>
<feature type="region of interest" description="Disordered" evidence="5">
    <location>
        <begin position="1362"/>
        <end position="1387"/>
    </location>
</feature>
<feature type="region of interest" description="Disordered" evidence="5">
    <location>
        <begin position="371"/>
        <end position="422"/>
    </location>
</feature>
<sequence>MDDDDVLDVLVLDSRFKRRRSSVKSFVWSLIWKCMQMGQNKDVNGSNTTFEDLFKKLEAQLEITQNISSLKLPMLKTRDYDLWSMRMEQYLTHTDYAFWEVIIIGDSPVPEPPAVGLDKTYDRFQKLISQLELNGEVISQEDENMKLLRSLPPAWNNIALIMRNKPHIETLSMDDLYNNLKEQPSASSYADDVMFYFFTSQSNTLHLDNEDLEQIDTDDLEEMDLKWQVAMITMRVKKFMQRTGRNLNFNGKESVGFDQTKVECYNCHRRRHFARECRALTNQGNRSADNEGRVVPVETPTSALVLEETMKEKDDLKEKLTKFEESSKNLTKLINSQMSANDKTGLGYDSQLSENEMPKCKIFKIASDSSVSEIDEENNQAKDRTSVNENESITSKSSEETREEPKTVRSSAPIVEDWESDSEDEFATKSGQVMVNVAKQNSAPSTSTAKPKVNTDAIRLNVNVKSSFFKPHFPKRRHFNQRSATKTNTFSRKINTATGKNVTTTRPKAVINAAEGKKDIAVKTSAGCAWRPKITNSNNVSKDISGSWISKRIKLIDPQGRLKIKEFLIVDAPGIWLATSHFLQSIKRLMVALLLLEAVLKEMKGIKREFSAARTPQQNGVAERKNRTLIEAARTMLVDSLLPTIFWAEAVNTACDVQNRDLVTKPHNKTPYEFLFVSAENQSNGDAGIQTDIHVGQASQEKAAVHKYILLPFISSNPPLSLTIQSSDVNASDQPIDVNSGDQPRDVNAATGIFDGAFDDRDLGAEADTNNLDSSTVVSPIPTTIVHKDNPKEQIIGDPNLNNQTRRMINFSKETAMVSFINRQKRTNHKDFQNCLSACFLSQIEPNKVIQALKDPSWIEAMQEELLQFKLQDSAFIYGKIEEEMYVCQPPRFEDPNFPDKVFKVKKALYGLHQALRAWKSTTGGCQFLGCRLISSQHKKQTVVANSTTEAEYVDVSKNCALLVLDFQTTPQMVIISPCLTDKKQLASPGQTTTGKDFSNPLMDVNPTIYVSCVKQFWATVKVQKVNDQEQIQALVDKMKVIITEGSIRSDFHFDDAKRTACLLKEEIFEGLARMSTMASAIIHLADNQKFNFSKYIFHNMVKILEGGVKFYLFPRFLQVFLDKQVEGMARHKEMYVISSHTKKIFTNMRRIGAGFSRKPQKPRRKQRKEAEVSIDESEDEDYVLTPFSDPLPSGEDSSILNELMVFCTSLQEQSRSRGLRRLKRFGSVRRVKSPTEKDGLGAQEDASKQERMIEEIDQNVEIALDDETQGSSNDDEMFGVDDLAGEKVVLKTTTGIKDSAAPTTDVTEDEITMAQALAALKSVKPKVVVQEQEMSTTIPAAATKVTTAIPTPRAKGIIFHGQKKSQKPTVSSSKDKGKAKMIEPEVPLKKKEQIRIDKEYARKLQAEEQESARLSRVQQDEEANNSWDNTQAMIDADRLLAKRLQAREREEFSEVQKARLEIRKVNDFVAMDSEAQKSSAKESQESSTKRTAEHHESDISKKQKVDENVKPVVNDSKELKSV</sequence>
<dbReference type="GO" id="GO:0016787">
    <property type="term" value="F:hydrolase activity"/>
    <property type="evidence" value="ECO:0007669"/>
    <property type="project" value="UniProtKB-KW"/>
</dbReference>
<evidence type="ECO:0000259" key="6">
    <source>
        <dbReference type="PROSITE" id="PS50158"/>
    </source>
</evidence>
<evidence type="ECO:0000256" key="1">
    <source>
        <dbReference type="ARBA" id="ARBA00022723"/>
    </source>
</evidence>
<dbReference type="GO" id="GO:0015074">
    <property type="term" value="P:DNA integration"/>
    <property type="evidence" value="ECO:0007669"/>
    <property type="project" value="InterPro"/>
</dbReference>
<organism evidence="8">
    <name type="scientific">Tanacetum cinerariifolium</name>
    <name type="common">Dalmatian daisy</name>
    <name type="synonym">Chrysanthemum cinerariifolium</name>
    <dbReference type="NCBI Taxonomy" id="118510"/>
    <lineage>
        <taxon>Eukaryota</taxon>
        <taxon>Viridiplantae</taxon>
        <taxon>Streptophyta</taxon>
        <taxon>Embryophyta</taxon>
        <taxon>Tracheophyta</taxon>
        <taxon>Spermatophyta</taxon>
        <taxon>Magnoliopsida</taxon>
        <taxon>eudicotyledons</taxon>
        <taxon>Gunneridae</taxon>
        <taxon>Pentapetalae</taxon>
        <taxon>asterids</taxon>
        <taxon>campanulids</taxon>
        <taxon>Asterales</taxon>
        <taxon>Asteraceae</taxon>
        <taxon>Asteroideae</taxon>
        <taxon>Anthemideae</taxon>
        <taxon>Anthemidinae</taxon>
        <taxon>Tanacetum</taxon>
    </lineage>
</organism>
<feature type="compositionally biased region" description="Basic and acidic residues" evidence="5">
    <location>
        <begin position="397"/>
        <end position="407"/>
    </location>
</feature>
<evidence type="ECO:0000313" key="8">
    <source>
        <dbReference type="EMBL" id="GEU72122.1"/>
    </source>
</evidence>
<feature type="compositionally biased region" description="Basic and acidic residues" evidence="5">
    <location>
        <begin position="1480"/>
        <end position="1523"/>
    </location>
</feature>
<dbReference type="SUPFAM" id="SSF53098">
    <property type="entry name" value="Ribonuclease H-like"/>
    <property type="match status" value="1"/>
</dbReference>
<feature type="region of interest" description="Disordered" evidence="5">
    <location>
        <begin position="1406"/>
        <end position="1433"/>
    </location>
</feature>
<keyword evidence="3" id="KW-0862">Zinc</keyword>
<evidence type="ECO:0000259" key="7">
    <source>
        <dbReference type="PROSITE" id="PS50994"/>
    </source>
</evidence>
<dbReference type="EMBL" id="BKCJ010006431">
    <property type="protein sequence ID" value="GEU72122.1"/>
    <property type="molecule type" value="Genomic_DNA"/>
</dbReference>